<evidence type="ECO:0000313" key="1">
    <source>
        <dbReference type="EMBL" id="KAJ9093984.1"/>
    </source>
</evidence>
<dbReference type="Proteomes" id="UP001241377">
    <property type="component" value="Unassembled WGS sequence"/>
</dbReference>
<proteinExistence type="predicted"/>
<sequence>MALRIPRRQKKRYSLVLWLVVIVLVVFVAGRKLGDSGSPSVIVSDYDVHDVFSRFWRKSSRPKDKTVPYFRTDAATRPGKDGSQVHLSPEVAMGVGAVSTAEKLSTIESMHRKVDENHQRLNLGRDFYDKVFSVLAEGAPSVEQLDRYRTEERIYHARYTTREEELADDIVFSEDYLGLFLQLTDEEQRSMQQSHLYAVTNIPDHAPEGLYLGNGIVYVGGGKYNWLAMLSIKQLRETGCKLPIEIVIPKLDEYEPDLCMNIFPALGARCIFLPYMLSSDDGTSAVSKFKFKGYQYKALAIMVLSFENVLLLDGDNIPVGNPDHLFTEKPFTNNGFIVWPDFWKRTVSPAYYQIAGIQVSQTQLHPRYDEVAGKYEDIPFVNSPLDLKSVPLHQRKGAIPDPTSESGQLMISKSSHMQALILALYYNIYGPTHFYPLFLQGSDGEGDKETFLAATCALNKPFYQVAKFLNALGYIDNNKQFVGTGMGQFDPVDDYKRALAQKTSVKEKEPKLLFLHANFPKLDPWILKTENKIFDEDGKRFRLYGTSMRLKTGVDFEMVMYKNMRHLLCELNIKFETFSAVSHDDLCQEINVHLKYLSDTEHLLE</sequence>
<keyword evidence="2" id="KW-1185">Reference proteome</keyword>
<evidence type="ECO:0000313" key="2">
    <source>
        <dbReference type="Proteomes" id="UP001241377"/>
    </source>
</evidence>
<organism evidence="1 2">
    <name type="scientific">Naganishia cerealis</name>
    <dbReference type="NCBI Taxonomy" id="610337"/>
    <lineage>
        <taxon>Eukaryota</taxon>
        <taxon>Fungi</taxon>
        <taxon>Dikarya</taxon>
        <taxon>Basidiomycota</taxon>
        <taxon>Agaricomycotina</taxon>
        <taxon>Tremellomycetes</taxon>
        <taxon>Filobasidiales</taxon>
        <taxon>Filobasidiaceae</taxon>
        <taxon>Naganishia</taxon>
    </lineage>
</organism>
<protein>
    <submittedName>
        <fullName evidence="1">Uncharacterized protein</fullName>
    </submittedName>
</protein>
<accession>A0ACC2V3R6</accession>
<gene>
    <name evidence="1" type="ORF">QFC19_008115</name>
</gene>
<reference evidence="1" key="1">
    <citation type="submission" date="2023-04" db="EMBL/GenBank/DDBJ databases">
        <title>Draft Genome sequencing of Naganishia species isolated from polar environments using Oxford Nanopore Technology.</title>
        <authorList>
            <person name="Leo P."/>
            <person name="Venkateswaran K."/>
        </authorList>
    </citation>
    <scope>NUCLEOTIDE SEQUENCE</scope>
    <source>
        <strain evidence="1">MNA-CCFEE 5261</strain>
    </source>
</reference>
<dbReference type="EMBL" id="JASBWR010000116">
    <property type="protein sequence ID" value="KAJ9093984.1"/>
    <property type="molecule type" value="Genomic_DNA"/>
</dbReference>
<name>A0ACC2V3R6_9TREE</name>
<comment type="caution">
    <text evidence="1">The sequence shown here is derived from an EMBL/GenBank/DDBJ whole genome shotgun (WGS) entry which is preliminary data.</text>
</comment>